<name>A0ABP3XAG5_9FIRM</name>
<keyword evidence="1" id="KW-0812">Transmembrane</keyword>
<evidence type="ECO:0000313" key="3">
    <source>
        <dbReference type="EMBL" id="GAA0861527.1"/>
    </source>
</evidence>
<dbReference type="GO" id="GO:0034220">
    <property type="term" value="P:monoatomic ion transmembrane transport"/>
    <property type="evidence" value="ECO:0007669"/>
    <property type="project" value="UniProtKB-KW"/>
</dbReference>
<dbReference type="InterPro" id="IPR001646">
    <property type="entry name" value="5peptide_repeat"/>
</dbReference>
<keyword evidence="4" id="KW-1185">Reference proteome</keyword>
<keyword evidence="1" id="KW-1133">Transmembrane helix</keyword>
<dbReference type="Proteomes" id="UP001400965">
    <property type="component" value="Unassembled WGS sequence"/>
</dbReference>
<dbReference type="SUPFAM" id="SSF81324">
    <property type="entry name" value="Voltage-gated potassium channels"/>
    <property type="match status" value="1"/>
</dbReference>
<evidence type="ECO:0000259" key="2">
    <source>
        <dbReference type="Pfam" id="PF07885"/>
    </source>
</evidence>
<feature type="transmembrane region" description="Helical" evidence="1">
    <location>
        <begin position="218"/>
        <end position="237"/>
    </location>
</feature>
<keyword evidence="3" id="KW-0407">Ion channel</keyword>
<feature type="transmembrane region" description="Helical" evidence="1">
    <location>
        <begin position="268"/>
        <end position="287"/>
    </location>
</feature>
<proteinExistence type="predicted"/>
<keyword evidence="3" id="KW-0813">Transport</keyword>
<comment type="caution">
    <text evidence="3">The sequence shown here is derived from an EMBL/GenBank/DDBJ whole genome shotgun (WGS) entry which is preliminary data.</text>
</comment>
<gene>
    <name evidence="3" type="ORF">GCM10008917_03240</name>
</gene>
<keyword evidence="3" id="KW-0406">Ion transport</keyword>
<dbReference type="InterPro" id="IPR013099">
    <property type="entry name" value="K_chnl_dom"/>
</dbReference>
<feature type="domain" description="Potassium channel" evidence="2">
    <location>
        <begin position="262"/>
        <end position="317"/>
    </location>
</feature>
<dbReference type="Pfam" id="PF13576">
    <property type="entry name" value="Pentapeptide_3"/>
    <property type="match status" value="1"/>
</dbReference>
<dbReference type="Gene3D" id="1.10.287.70">
    <property type="match status" value="1"/>
</dbReference>
<evidence type="ECO:0000313" key="4">
    <source>
        <dbReference type="Proteomes" id="UP001400965"/>
    </source>
</evidence>
<protein>
    <submittedName>
        <fullName evidence="3">Potassium channel family protein</fullName>
    </submittedName>
</protein>
<accession>A0ABP3XAG5</accession>
<dbReference type="EMBL" id="BAAACP010000001">
    <property type="protein sequence ID" value="GAA0861527.1"/>
    <property type="molecule type" value="Genomic_DNA"/>
</dbReference>
<organism evidence="3 4">
    <name type="scientific">Paraclostridium tenue</name>
    <dbReference type="NCBI Taxonomy" id="1737"/>
    <lineage>
        <taxon>Bacteria</taxon>
        <taxon>Bacillati</taxon>
        <taxon>Bacillota</taxon>
        <taxon>Clostridia</taxon>
        <taxon>Peptostreptococcales</taxon>
        <taxon>Peptostreptococcaceae</taxon>
        <taxon>Paraclostridium</taxon>
    </lineage>
</organism>
<evidence type="ECO:0000256" key="1">
    <source>
        <dbReference type="SAM" id="Phobius"/>
    </source>
</evidence>
<reference evidence="4" key="1">
    <citation type="journal article" date="2019" name="Int. J. Syst. Evol. Microbiol.">
        <title>The Global Catalogue of Microorganisms (GCM) 10K type strain sequencing project: providing services to taxonomists for standard genome sequencing and annotation.</title>
        <authorList>
            <consortium name="The Broad Institute Genomics Platform"/>
            <consortium name="The Broad Institute Genome Sequencing Center for Infectious Disease"/>
            <person name="Wu L."/>
            <person name="Ma J."/>
        </authorList>
    </citation>
    <scope>NUCLEOTIDE SEQUENCE [LARGE SCALE GENOMIC DNA]</scope>
    <source>
        <strain evidence="4">JCM 6486</strain>
    </source>
</reference>
<feature type="transmembrane region" description="Helical" evidence="1">
    <location>
        <begin position="293"/>
        <end position="314"/>
    </location>
</feature>
<sequence>MDIKKDQENKLEKEYIDYTNLIFNEVIVIDINKIDELRQYKDINFSNSIFNNDVIFKNCEFKKDIIFKDTRFKKNISFINCIFYGDCIFKNINFNKDITNKNIFVKSKIKGQKLVFEKVHNLPKLDGVYLSHCCKLILKDVVYEKKDYKYAKVNYRIAKNQAGIIGDYEKLGHYYYMERYYGGECIKRKNFDSYIEYVNTKFIDLLSRYAIGYGEKPINIFIISFLIISIFALFYMFTGLKNINNEFIGLTTIKNCNINKIIKDYIDLWYFSMITFTTVGYGDMLVINVLGKILVSIEVFLGLTMAASWASVIFRKISRK</sequence>
<dbReference type="RefSeq" id="WP_346041441.1">
    <property type="nucleotide sequence ID" value="NZ_BAAACP010000001.1"/>
</dbReference>
<dbReference type="Pfam" id="PF07885">
    <property type="entry name" value="Ion_trans_2"/>
    <property type="match status" value="1"/>
</dbReference>
<keyword evidence="1" id="KW-0472">Membrane</keyword>